<comment type="caution">
    <text evidence="1">The sequence shown here is derived from an EMBL/GenBank/DDBJ whole genome shotgun (WGS) entry which is preliminary data.</text>
</comment>
<dbReference type="AlphaFoldDB" id="A0A8S9H707"/>
<dbReference type="Proteomes" id="UP000712281">
    <property type="component" value="Unassembled WGS sequence"/>
</dbReference>
<dbReference type="EMBL" id="QGKW02001940">
    <property type="protein sequence ID" value="KAF2554761.1"/>
    <property type="molecule type" value="Genomic_DNA"/>
</dbReference>
<accession>A0A8S9H707</accession>
<gene>
    <name evidence="1" type="ORF">F2Q68_00013101</name>
</gene>
<proteinExistence type="predicted"/>
<dbReference type="InterPro" id="IPR035513">
    <property type="entry name" value="Invertase/methylesterase_inhib"/>
</dbReference>
<dbReference type="SUPFAM" id="SSF101148">
    <property type="entry name" value="Plant invertase/pectin methylesterase inhibitor"/>
    <property type="match status" value="1"/>
</dbReference>
<sequence length="213" mass="24135">MGKMMMLQQSQPSFSLFTSSLSDFNGAKLHLQVQCKRKVNQPKGALYVSASSEKKILIVGGTRFIQAPCQRGTSGYIVHKSDTYVFIGNILREHPDPEETTGLNTCLTAYTDETTTFLKVRHEFCREEYERMIIDILSTRKILKRCRTDFQIPLNKKKLLIEKSRVMKTLITMSAVSGYMVKNGNGYLLNSLATEPCFFNDVDQLSNILISSL</sequence>
<organism evidence="1 2">
    <name type="scientific">Brassica cretica</name>
    <name type="common">Mustard</name>
    <dbReference type="NCBI Taxonomy" id="69181"/>
    <lineage>
        <taxon>Eukaryota</taxon>
        <taxon>Viridiplantae</taxon>
        <taxon>Streptophyta</taxon>
        <taxon>Embryophyta</taxon>
        <taxon>Tracheophyta</taxon>
        <taxon>Spermatophyta</taxon>
        <taxon>Magnoliopsida</taxon>
        <taxon>eudicotyledons</taxon>
        <taxon>Gunneridae</taxon>
        <taxon>Pentapetalae</taxon>
        <taxon>rosids</taxon>
        <taxon>malvids</taxon>
        <taxon>Brassicales</taxon>
        <taxon>Brassicaceae</taxon>
        <taxon>Brassiceae</taxon>
        <taxon>Brassica</taxon>
    </lineage>
</organism>
<reference evidence="1" key="1">
    <citation type="submission" date="2019-12" db="EMBL/GenBank/DDBJ databases">
        <title>Genome sequencing and annotation of Brassica cretica.</title>
        <authorList>
            <person name="Studholme D.J."/>
            <person name="Sarris P.F."/>
        </authorList>
    </citation>
    <scope>NUCLEOTIDE SEQUENCE</scope>
    <source>
        <strain evidence="1">PFS-001/15</strain>
        <tissue evidence="1">Leaf</tissue>
    </source>
</reference>
<evidence type="ECO:0000313" key="1">
    <source>
        <dbReference type="EMBL" id="KAF2554761.1"/>
    </source>
</evidence>
<protein>
    <submittedName>
        <fullName evidence="1">Uncharacterized protein</fullName>
    </submittedName>
</protein>
<name>A0A8S9H707_BRACR</name>
<evidence type="ECO:0000313" key="2">
    <source>
        <dbReference type="Proteomes" id="UP000712281"/>
    </source>
</evidence>